<organism evidence="3 4">
    <name type="scientific">Salibacterium salarium</name>
    <dbReference type="NCBI Taxonomy" id="284579"/>
    <lineage>
        <taxon>Bacteria</taxon>
        <taxon>Bacillati</taxon>
        <taxon>Bacillota</taxon>
        <taxon>Bacilli</taxon>
        <taxon>Bacillales</taxon>
        <taxon>Bacillaceae</taxon>
    </lineage>
</organism>
<evidence type="ECO:0000256" key="1">
    <source>
        <dbReference type="ARBA" id="ARBA00009108"/>
    </source>
</evidence>
<dbReference type="Proteomes" id="UP000275076">
    <property type="component" value="Unassembled WGS sequence"/>
</dbReference>
<accession>A0A428MZ50</accession>
<dbReference type="Pfam" id="PF05949">
    <property type="entry name" value="DUF881"/>
    <property type="match status" value="1"/>
</dbReference>
<gene>
    <name evidence="3" type="ORF">D7Z54_21735</name>
</gene>
<dbReference type="RefSeq" id="WP_125558950.1">
    <property type="nucleotide sequence ID" value="NZ_RBVX01000026.1"/>
</dbReference>
<evidence type="ECO:0000256" key="2">
    <source>
        <dbReference type="SAM" id="Coils"/>
    </source>
</evidence>
<reference evidence="3 4" key="1">
    <citation type="submission" date="2018-10" db="EMBL/GenBank/DDBJ databases">
        <title>Draft genome sequence of Bacillus salarius IM0101, isolated from a hypersaline soil in Inner Mongolia, China.</title>
        <authorList>
            <person name="Yamprayoonswat W."/>
            <person name="Boonvisut S."/>
            <person name="Jumpathong W."/>
            <person name="Sittihan S."/>
            <person name="Ruangsuj P."/>
            <person name="Wanthongcharoen S."/>
            <person name="Thongpramul N."/>
            <person name="Pimmason S."/>
            <person name="Yu B."/>
            <person name="Yasawong M."/>
        </authorList>
    </citation>
    <scope>NUCLEOTIDE SEQUENCE [LARGE SCALE GENOMIC DNA]</scope>
    <source>
        <strain evidence="3 4">IM0101</strain>
    </source>
</reference>
<sequence>MRTTLKILFLLLTAAGGYFGISQMQDVSSTNTQESSDMLELRQTLRDEQERRQELYERIRENESLLEEYDTEQKNSTEFAMKQAVDNLEEKAGLTEKDGKGVQITISSSGTVSDISVRPELLRQLVNELYQFGAEELSIEGERILETTAFRNIGGVTHVNGKRLPGLPIQLNILVEKAEELHNELIVSESMEYFSFENMELAAEIENDIHIPAFDEVRRVRYMEVLEEGS</sequence>
<dbReference type="InterPro" id="IPR010273">
    <property type="entry name" value="DUF881"/>
</dbReference>
<dbReference type="EMBL" id="RBVX01000026">
    <property type="protein sequence ID" value="RSL31309.1"/>
    <property type="molecule type" value="Genomic_DNA"/>
</dbReference>
<keyword evidence="4" id="KW-1185">Reference proteome</keyword>
<dbReference type="OrthoDB" id="2439649at2"/>
<keyword evidence="2" id="KW-0175">Coiled coil</keyword>
<comment type="caution">
    <text evidence="3">The sequence shown here is derived from an EMBL/GenBank/DDBJ whole genome shotgun (WGS) entry which is preliminary data.</text>
</comment>
<evidence type="ECO:0000313" key="4">
    <source>
        <dbReference type="Proteomes" id="UP000275076"/>
    </source>
</evidence>
<comment type="similarity">
    <text evidence="1">Belongs to the UPF0749 family.</text>
</comment>
<dbReference type="PANTHER" id="PTHR37313:SF2">
    <property type="entry name" value="UPF0749 PROTEIN YLXX"/>
    <property type="match status" value="1"/>
</dbReference>
<proteinExistence type="inferred from homology"/>
<dbReference type="AlphaFoldDB" id="A0A428MZ50"/>
<feature type="coiled-coil region" evidence="2">
    <location>
        <begin position="38"/>
        <end position="72"/>
    </location>
</feature>
<evidence type="ECO:0000313" key="3">
    <source>
        <dbReference type="EMBL" id="RSL31309.1"/>
    </source>
</evidence>
<dbReference type="PANTHER" id="PTHR37313">
    <property type="entry name" value="UPF0749 PROTEIN RV1825"/>
    <property type="match status" value="1"/>
</dbReference>
<dbReference type="Gene3D" id="3.30.70.1880">
    <property type="entry name" value="Protein of unknown function DUF881"/>
    <property type="match status" value="1"/>
</dbReference>
<protein>
    <submittedName>
        <fullName evidence="3">DUF881 domain-containing protein</fullName>
    </submittedName>
</protein>
<name>A0A428MZ50_9BACI</name>